<comment type="similarity">
    <text evidence="2">Belongs to the GtrA family.</text>
</comment>
<keyword evidence="5 6" id="KW-0472">Membrane</keyword>
<keyword evidence="9" id="KW-1185">Reference proteome</keyword>
<evidence type="ECO:0000256" key="1">
    <source>
        <dbReference type="ARBA" id="ARBA00004141"/>
    </source>
</evidence>
<evidence type="ECO:0000259" key="7">
    <source>
        <dbReference type="Pfam" id="PF04138"/>
    </source>
</evidence>
<name>A0ABW2LF65_9PSEU</name>
<sequence length="134" mass="14730">MTGQRGFFTQALRFGLVGIGGAIVDYGSLRALLVLGTWPDLARVLSFVVGSTAVYLVNRRWTFTSRRNAPEVVRLAVVLVITFGLVAGVNSLCLRVLPDSAWRITLAWAISQAVATTFNFLAQRTFVFRRPSNP</sequence>
<dbReference type="InterPro" id="IPR007267">
    <property type="entry name" value="GtrA_DPMS_TM"/>
</dbReference>
<dbReference type="InterPro" id="IPR051401">
    <property type="entry name" value="GtrA_CellWall_Glycosyl"/>
</dbReference>
<evidence type="ECO:0000256" key="5">
    <source>
        <dbReference type="ARBA" id="ARBA00023136"/>
    </source>
</evidence>
<keyword evidence="3 6" id="KW-0812">Transmembrane</keyword>
<proteinExistence type="inferred from homology"/>
<evidence type="ECO:0000256" key="2">
    <source>
        <dbReference type="ARBA" id="ARBA00009399"/>
    </source>
</evidence>
<feature type="transmembrane region" description="Helical" evidence="6">
    <location>
        <begin position="12"/>
        <end position="35"/>
    </location>
</feature>
<reference evidence="9" key="1">
    <citation type="journal article" date="2019" name="Int. J. Syst. Evol. Microbiol.">
        <title>The Global Catalogue of Microorganisms (GCM) 10K type strain sequencing project: providing services to taxonomists for standard genome sequencing and annotation.</title>
        <authorList>
            <consortium name="The Broad Institute Genomics Platform"/>
            <consortium name="The Broad Institute Genome Sequencing Center for Infectious Disease"/>
            <person name="Wu L."/>
            <person name="Ma J."/>
        </authorList>
    </citation>
    <scope>NUCLEOTIDE SEQUENCE [LARGE SCALE GENOMIC DNA]</scope>
    <source>
        <strain evidence="9">WLHS5</strain>
    </source>
</reference>
<gene>
    <name evidence="8" type="ORF">ACFQRI_07015</name>
</gene>
<keyword evidence="4 6" id="KW-1133">Transmembrane helix</keyword>
<dbReference type="PANTHER" id="PTHR38459:SF6">
    <property type="entry name" value="ARABINOGALACTAN BIOSYNTHESIS RECRUITING PROTEIN RV3789"/>
    <property type="match status" value="1"/>
</dbReference>
<comment type="subcellular location">
    <subcellularLocation>
        <location evidence="1">Membrane</location>
        <topology evidence="1">Multi-pass membrane protein</topology>
    </subcellularLocation>
</comment>
<feature type="transmembrane region" description="Helical" evidence="6">
    <location>
        <begin position="101"/>
        <end position="122"/>
    </location>
</feature>
<evidence type="ECO:0000313" key="9">
    <source>
        <dbReference type="Proteomes" id="UP001596504"/>
    </source>
</evidence>
<feature type="transmembrane region" description="Helical" evidence="6">
    <location>
        <begin position="41"/>
        <end position="57"/>
    </location>
</feature>
<evidence type="ECO:0000256" key="3">
    <source>
        <dbReference type="ARBA" id="ARBA00022692"/>
    </source>
</evidence>
<accession>A0ABW2LF65</accession>
<dbReference type="PANTHER" id="PTHR38459">
    <property type="entry name" value="PROPHAGE BACTOPRENOL-LINKED GLUCOSE TRANSLOCASE HOMOLOG"/>
    <property type="match status" value="1"/>
</dbReference>
<evidence type="ECO:0000313" key="8">
    <source>
        <dbReference type="EMBL" id="MFC7341159.1"/>
    </source>
</evidence>
<evidence type="ECO:0000256" key="6">
    <source>
        <dbReference type="SAM" id="Phobius"/>
    </source>
</evidence>
<protein>
    <submittedName>
        <fullName evidence="8">GtrA family protein</fullName>
    </submittedName>
</protein>
<dbReference type="Pfam" id="PF04138">
    <property type="entry name" value="GtrA_DPMS_TM"/>
    <property type="match status" value="1"/>
</dbReference>
<comment type="caution">
    <text evidence="8">The sequence shown here is derived from an EMBL/GenBank/DDBJ whole genome shotgun (WGS) entry which is preliminary data.</text>
</comment>
<dbReference type="Proteomes" id="UP001596504">
    <property type="component" value="Unassembled WGS sequence"/>
</dbReference>
<dbReference type="EMBL" id="JBHTCJ010000003">
    <property type="protein sequence ID" value="MFC7341159.1"/>
    <property type="molecule type" value="Genomic_DNA"/>
</dbReference>
<evidence type="ECO:0000256" key="4">
    <source>
        <dbReference type="ARBA" id="ARBA00022989"/>
    </source>
</evidence>
<feature type="domain" description="GtrA/DPMS transmembrane" evidence="7">
    <location>
        <begin position="13"/>
        <end position="128"/>
    </location>
</feature>
<dbReference type="RefSeq" id="WP_380665739.1">
    <property type="nucleotide sequence ID" value="NZ_JBHTCJ010000003.1"/>
</dbReference>
<organism evidence="8 9">
    <name type="scientific">Saccharopolyspora griseoalba</name>
    <dbReference type="NCBI Taxonomy" id="1431848"/>
    <lineage>
        <taxon>Bacteria</taxon>
        <taxon>Bacillati</taxon>
        <taxon>Actinomycetota</taxon>
        <taxon>Actinomycetes</taxon>
        <taxon>Pseudonocardiales</taxon>
        <taxon>Pseudonocardiaceae</taxon>
        <taxon>Saccharopolyspora</taxon>
    </lineage>
</organism>
<feature type="transmembrane region" description="Helical" evidence="6">
    <location>
        <begin position="69"/>
        <end position="89"/>
    </location>
</feature>